<gene>
    <name evidence="1" type="ORF">AVEN_99714_1</name>
</gene>
<proteinExistence type="predicted"/>
<evidence type="ECO:0000313" key="2">
    <source>
        <dbReference type="Proteomes" id="UP000499080"/>
    </source>
</evidence>
<organism evidence="1 2">
    <name type="scientific">Araneus ventricosus</name>
    <name type="common">Orbweaver spider</name>
    <name type="synonym">Epeira ventricosa</name>
    <dbReference type="NCBI Taxonomy" id="182803"/>
    <lineage>
        <taxon>Eukaryota</taxon>
        <taxon>Metazoa</taxon>
        <taxon>Ecdysozoa</taxon>
        <taxon>Arthropoda</taxon>
        <taxon>Chelicerata</taxon>
        <taxon>Arachnida</taxon>
        <taxon>Araneae</taxon>
        <taxon>Araneomorphae</taxon>
        <taxon>Entelegynae</taxon>
        <taxon>Araneoidea</taxon>
        <taxon>Araneidae</taxon>
        <taxon>Araneus</taxon>
    </lineage>
</organism>
<comment type="caution">
    <text evidence="1">The sequence shown here is derived from an EMBL/GenBank/DDBJ whole genome shotgun (WGS) entry which is preliminary data.</text>
</comment>
<dbReference type="Proteomes" id="UP000499080">
    <property type="component" value="Unassembled WGS sequence"/>
</dbReference>
<evidence type="ECO:0000313" key="1">
    <source>
        <dbReference type="EMBL" id="GBO45719.1"/>
    </source>
</evidence>
<dbReference type="EMBL" id="BGPR01072967">
    <property type="protein sequence ID" value="GBO45719.1"/>
    <property type="molecule type" value="Genomic_DNA"/>
</dbReference>
<name>A0A4Y2X963_ARAVE</name>
<dbReference type="AlphaFoldDB" id="A0A4Y2X963"/>
<protein>
    <submittedName>
        <fullName evidence="1">Uncharacterized protein</fullName>
    </submittedName>
</protein>
<reference evidence="1 2" key="1">
    <citation type="journal article" date="2019" name="Sci. Rep.">
        <title>Orb-weaving spider Araneus ventricosus genome elucidates the spidroin gene catalogue.</title>
        <authorList>
            <person name="Kono N."/>
            <person name="Nakamura H."/>
            <person name="Ohtoshi R."/>
            <person name="Moran D.A.P."/>
            <person name="Shinohara A."/>
            <person name="Yoshida Y."/>
            <person name="Fujiwara M."/>
            <person name="Mori M."/>
            <person name="Tomita M."/>
            <person name="Arakawa K."/>
        </authorList>
    </citation>
    <scope>NUCLEOTIDE SEQUENCE [LARGE SCALE GENOMIC DNA]</scope>
</reference>
<keyword evidence="2" id="KW-1185">Reference proteome</keyword>
<accession>A0A4Y2X963</accession>
<sequence>MGHIRVPSATLTESPYIFRSVFHVKPHEKLIKSSNLEEALTLAPAPPGFELLFFTRGALAQAGHGGFYERQPSELMTANKDSKTHFRHLSRETTKR</sequence>